<proteinExistence type="inferred from homology"/>
<evidence type="ECO:0000313" key="8">
    <source>
        <dbReference type="Proteomes" id="UP001059824"/>
    </source>
</evidence>
<dbReference type="KEGG" id="mama:GII36_04270"/>
<evidence type="ECO:0000256" key="2">
    <source>
        <dbReference type="ARBA" id="ARBA00010817"/>
    </source>
</evidence>
<dbReference type="GO" id="GO:0043916">
    <property type="term" value="F:DNA-7-methylguanine glycosylase activity"/>
    <property type="evidence" value="ECO:0007669"/>
    <property type="project" value="TreeGrafter"/>
</dbReference>
<gene>
    <name evidence="7" type="ORF">GII36_04270</name>
</gene>
<dbReference type="GO" id="GO:0032131">
    <property type="term" value="F:alkylated DNA binding"/>
    <property type="evidence" value="ECO:0007669"/>
    <property type="project" value="TreeGrafter"/>
</dbReference>
<organism evidence="7 8">
    <name type="scientific">Candidatus Mycosynbacter amalyticus</name>
    <dbReference type="NCBI Taxonomy" id="2665156"/>
    <lineage>
        <taxon>Bacteria</taxon>
        <taxon>Candidatus Saccharimonadota</taxon>
        <taxon>Candidatus Saccharimonadota incertae sedis</taxon>
        <taxon>Candidatus Mycosynbacter</taxon>
    </lineage>
</organism>
<feature type="domain" description="HhH-GPD" evidence="6">
    <location>
        <begin position="44"/>
        <end position="193"/>
    </location>
</feature>
<dbReference type="Proteomes" id="UP001059824">
    <property type="component" value="Chromosome"/>
</dbReference>
<dbReference type="GO" id="GO:0032993">
    <property type="term" value="C:protein-DNA complex"/>
    <property type="evidence" value="ECO:0007669"/>
    <property type="project" value="TreeGrafter"/>
</dbReference>
<name>A0A857MKC5_9BACT</name>
<protein>
    <recommendedName>
        <fullName evidence="3">DNA-3-methyladenine glycosylase II</fullName>
        <ecNumber evidence="3">3.2.2.21</ecNumber>
    </recommendedName>
</protein>
<keyword evidence="4" id="KW-0227">DNA damage</keyword>
<evidence type="ECO:0000256" key="5">
    <source>
        <dbReference type="ARBA" id="ARBA00023204"/>
    </source>
</evidence>
<evidence type="ECO:0000256" key="3">
    <source>
        <dbReference type="ARBA" id="ARBA00012000"/>
    </source>
</evidence>
<dbReference type="InterPro" id="IPR000035">
    <property type="entry name" value="Alkylbase_DNA_glycsylse_CS"/>
</dbReference>
<dbReference type="RefSeq" id="WP_260762818.1">
    <property type="nucleotide sequence ID" value="NZ_CP045921.1"/>
</dbReference>
<keyword evidence="8" id="KW-1185">Reference proteome</keyword>
<dbReference type="InterPro" id="IPR003265">
    <property type="entry name" value="HhH-GPD_domain"/>
</dbReference>
<dbReference type="PANTHER" id="PTHR43003">
    <property type="entry name" value="DNA-3-METHYLADENINE GLYCOSYLASE"/>
    <property type="match status" value="1"/>
</dbReference>
<dbReference type="SMART" id="SM00478">
    <property type="entry name" value="ENDO3c"/>
    <property type="match status" value="1"/>
</dbReference>
<dbReference type="FunFam" id="1.10.340.30:FF:000004">
    <property type="entry name" value="DNA-3-methyladenine glycosylase II"/>
    <property type="match status" value="1"/>
</dbReference>
<evidence type="ECO:0000256" key="1">
    <source>
        <dbReference type="ARBA" id="ARBA00000086"/>
    </source>
</evidence>
<reference evidence="7" key="1">
    <citation type="journal article" date="2021" name="Nat. Microbiol.">
        <title>Cocultivation of an ultrasmall environmental parasitic bacterium with lytic ability against bacteria associated with wastewater foams.</title>
        <authorList>
            <person name="Batinovic S."/>
            <person name="Rose J.J.A."/>
            <person name="Ratcliffe J."/>
            <person name="Seviour R.J."/>
            <person name="Petrovski S."/>
        </authorList>
    </citation>
    <scope>NUCLEOTIDE SEQUENCE</scope>
    <source>
        <strain evidence="7">JR1</strain>
    </source>
</reference>
<dbReference type="PANTHER" id="PTHR43003:SF5">
    <property type="entry name" value="DNA-3-METHYLADENINE GLYCOSYLASE"/>
    <property type="match status" value="1"/>
</dbReference>
<accession>A0A857MKC5</accession>
<dbReference type="EMBL" id="CP045921">
    <property type="protein sequence ID" value="QHN43044.1"/>
    <property type="molecule type" value="Genomic_DNA"/>
</dbReference>
<dbReference type="Gene3D" id="1.10.340.30">
    <property type="entry name" value="Hypothetical protein, domain 2"/>
    <property type="match status" value="1"/>
</dbReference>
<dbReference type="GO" id="GO:0005737">
    <property type="term" value="C:cytoplasm"/>
    <property type="evidence" value="ECO:0007669"/>
    <property type="project" value="TreeGrafter"/>
</dbReference>
<dbReference type="EC" id="3.2.2.21" evidence="3"/>
<dbReference type="SUPFAM" id="SSF48150">
    <property type="entry name" value="DNA-glycosylase"/>
    <property type="match status" value="1"/>
</dbReference>
<dbReference type="PROSITE" id="PS00516">
    <property type="entry name" value="ALKYLBASE_DNA_GLYCOS"/>
    <property type="match status" value="1"/>
</dbReference>
<keyword evidence="5" id="KW-0234">DNA repair</keyword>
<dbReference type="Gene3D" id="1.10.1670.40">
    <property type="match status" value="1"/>
</dbReference>
<dbReference type="CDD" id="cd00056">
    <property type="entry name" value="ENDO3c"/>
    <property type="match status" value="1"/>
</dbReference>
<comment type="catalytic activity">
    <reaction evidence="1">
        <text>Hydrolysis of alkylated DNA, releasing 3-methyladenine, 3-methylguanine, 7-methylguanine and 7-methyladenine.</text>
        <dbReference type="EC" id="3.2.2.21"/>
    </reaction>
</comment>
<dbReference type="AlphaFoldDB" id="A0A857MKC5"/>
<evidence type="ECO:0000256" key="4">
    <source>
        <dbReference type="ARBA" id="ARBA00022763"/>
    </source>
</evidence>
<dbReference type="GO" id="GO:0006307">
    <property type="term" value="P:DNA alkylation repair"/>
    <property type="evidence" value="ECO:0007669"/>
    <property type="project" value="TreeGrafter"/>
</dbReference>
<dbReference type="Pfam" id="PF00730">
    <property type="entry name" value="HhH-GPD"/>
    <property type="match status" value="1"/>
</dbReference>
<dbReference type="InterPro" id="IPR011257">
    <property type="entry name" value="DNA_glycosylase"/>
</dbReference>
<dbReference type="GO" id="GO:0006285">
    <property type="term" value="P:base-excision repair, AP site formation"/>
    <property type="evidence" value="ECO:0007669"/>
    <property type="project" value="TreeGrafter"/>
</dbReference>
<dbReference type="GO" id="GO:0008725">
    <property type="term" value="F:DNA-3-methyladenine glycosylase activity"/>
    <property type="evidence" value="ECO:0007669"/>
    <property type="project" value="TreeGrafter"/>
</dbReference>
<evidence type="ECO:0000313" key="7">
    <source>
        <dbReference type="EMBL" id="QHN43044.1"/>
    </source>
</evidence>
<sequence>MTLTHAEVKLARLDPLLGELIHAHGTIPLRPPRNYFEALGSSIVSQQISVKAAAKIFERFREATQLLPENILALDEDGLRAVGLSGQKSRYIRDLAAHFVEDSAVFNHLGNLSDDEVIVELTRVKGIGVWTAQMFLIFTLHRPDVFAPDDRGLQLAVEKLYERISTRVELEDLAQKWSPYRSTACLHLWRSLDNKPTA</sequence>
<dbReference type="InterPro" id="IPR051912">
    <property type="entry name" value="Alkylbase_DNA_Glycosylase/TA"/>
</dbReference>
<comment type="similarity">
    <text evidence="2">Belongs to the alkylbase DNA glycosidase AlkA family.</text>
</comment>
<evidence type="ECO:0000259" key="6">
    <source>
        <dbReference type="SMART" id="SM00478"/>
    </source>
</evidence>